<organism evidence="3 4">
    <name type="scientific">Coemansia biformis</name>
    <dbReference type="NCBI Taxonomy" id="1286918"/>
    <lineage>
        <taxon>Eukaryota</taxon>
        <taxon>Fungi</taxon>
        <taxon>Fungi incertae sedis</taxon>
        <taxon>Zoopagomycota</taxon>
        <taxon>Kickxellomycotina</taxon>
        <taxon>Kickxellomycetes</taxon>
        <taxon>Kickxellales</taxon>
        <taxon>Kickxellaceae</taxon>
        <taxon>Coemansia</taxon>
    </lineage>
</organism>
<evidence type="ECO:0000313" key="4">
    <source>
        <dbReference type="Proteomes" id="UP001143981"/>
    </source>
</evidence>
<dbReference type="InterPro" id="IPR035201">
    <property type="entry name" value="Cdc24_OB1"/>
</dbReference>
<sequence length="661" mass="72049">MDFEQSVEALRRDLATYVRADGPDGIPWNWLAAALSTVLSDHSSGISRAVLLAELEAQWYRIESGQVLQEETHRTLAPLLSRGAKPAQDAVFNLLISGMERIPETGIWLWRVTGAPGPPDTGVPPGSRDGLGQRSARTEAHLDAFVHQRYYPMIEATEFEGFFDRKRTLYVTNLRMADRGGSGGSGRPVHTLLPTTSLAFELRIKGDPGLPPALRPHTDDQLLQNLFGVCFAGGQFRKCGSPLFNADQLWCRVEEIYQEGEAQRHGRPAINQLVRCVLEHEEPTVVVNITLWDEDIAMARLWMPNCYIGFLCPASQTRVSETELNVEYGSQTISFVTRPIRSPADAYASQLSVERNELGLLDYRRFARRVRLCECRGDMVNLTVLARVVAVSDNVPFADARGVTSRYAVRVDDGTAVRDVTLWGGLGRQAPALRPGQLVLWHSLDAGDENGEVILNGSGDEGSRLFNISAMGGLLASSMLRQYTFLARLPTAANRYAKACIVDIAAAGEHLRDARDRLAATMLIHGDCGRRVVRSDSPHCSSRLDSPADVYRFDCPSCGSTGLEHGETASAFVVSIVIDDGTRLVVARATELAAMDAIGITPEQFLALPCADEQQGALARPLGREVAVSITTYCEPLSAESDIRIDAVCAASAIGMPTASA</sequence>
<dbReference type="InterPro" id="IPR035203">
    <property type="entry name" value="Cdc24_OB3"/>
</dbReference>
<dbReference type="PANTHER" id="PTHR36033:SF1">
    <property type="entry name" value="NUCLEIC ACID-BINDING PROTEINS SUPERFAMILY"/>
    <property type="match status" value="1"/>
</dbReference>
<proteinExistence type="predicted"/>
<dbReference type="PANTHER" id="PTHR36033">
    <property type="entry name" value="NUCLEIC ACID-BINDING PROTEINS SUPERFAMILY"/>
    <property type="match status" value="1"/>
</dbReference>
<dbReference type="EMBL" id="JANBOI010000351">
    <property type="protein sequence ID" value="KAJ1731244.1"/>
    <property type="molecule type" value="Genomic_DNA"/>
</dbReference>
<reference evidence="3" key="1">
    <citation type="submission" date="2022-07" db="EMBL/GenBank/DDBJ databases">
        <title>Phylogenomic reconstructions and comparative analyses of Kickxellomycotina fungi.</title>
        <authorList>
            <person name="Reynolds N.K."/>
            <person name="Stajich J.E."/>
            <person name="Barry K."/>
            <person name="Grigoriev I.V."/>
            <person name="Crous P."/>
            <person name="Smith M.E."/>
        </authorList>
    </citation>
    <scope>NUCLEOTIDE SEQUENCE</scope>
    <source>
        <strain evidence="3">BCRC 34381</strain>
    </source>
</reference>
<dbReference type="Pfam" id="PF17246">
    <property type="entry name" value="CDC24_OB1"/>
    <property type="match status" value="1"/>
</dbReference>
<evidence type="ECO:0000313" key="3">
    <source>
        <dbReference type="EMBL" id="KAJ1731244.1"/>
    </source>
</evidence>
<keyword evidence="4" id="KW-1185">Reference proteome</keyword>
<accession>A0A9W7YCR1</accession>
<protein>
    <recommendedName>
        <fullName evidence="5">Cell division control protein 24 OB domain-containing protein</fullName>
    </recommendedName>
</protein>
<feature type="domain" description="Cell division control protein 24 OB" evidence="1">
    <location>
        <begin position="376"/>
        <end position="610"/>
    </location>
</feature>
<dbReference type="Proteomes" id="UP001143981">
    <property type="component" value="Unassembled WGS sequence"/>
</dbReference>
<dbReference type="AlphaFoldDB" id="A0A9W7YCR1"/>
<dbReference type="Pfam" id="PF17244">
    <property type="entry name" value="CDC24_OB3"/>
    <property type="match status" value="1"/>
</dbReference>
<evidence type="ECO:0000259" key="2">
    <source>
        <dbReference type="Pfam" id="PF17246"/>
    </source>
</evidence>
<evidence type="ECO:0008006" key="5">
    <source>
        <dbReference type="Google" id="ProtNLM"/>
    </source>
</evidence>
<comment type="caution">
    <text evidence="3">The sequence shown here is derived from an EMBL/GenBank/DDBJ whole genome shotgun (WGS) entry which is preliminary data.</text>
</comment>
<feature type="domain" description="Cell division control protein 24 OB" evidence="2">
    <location>
        <begin position="3"/>
        <end position="63"/>
    </location>
</feature>
<evidence type="ECO:0000259" key="1">
    <source>
        <dbReference type="Pfam" id="PF17244"/>
    </source>
</evidence>
<dbReference type="OrthoDB" id="10265890at2759"/>
<name>A0A9W7YCR1_9FUNG</name>
<gene>
    <name evidence="3" type="ORF">LPJ61_002628</name>
</gene>